<organism evidence="2 3">
    <name type="scientific">Cohnella abietis</name>
    <dbReference type="NCBI Taxonomy" id="2507935"/>
    <lineage>
        <taxon>Bacteria</taxon>
        <taxon>Bacillati</taxon>
        <taxon>Bacillota</taxon>
        <taxon>Bacilli</taxon>
        <taxon>Bacillales</taxon>
        <taxon>Paenibacillaceae</taxon>
        <taxon>Cohnella</taxon>
    </lineage>
</organism>
<dbReference type="OrthoDB" id="9803079at2"/>
<dbReference type="InterPro" id="IPR029068">
    <property type="entry name" value="Glyas_Bleomycin-R_OHBP_Dase"/>
</dbReference>
<evidence type="ECO:0000259" key="1">
    <source>
        <dbReference type="PROSITE" id="PS51819"/>
    </source>
</evidence>
<evidence type="ECO:0000313" key="2">
    <source>
        <dbReference type="EMBL" id="BBI33802.1"/>
    </source>
</evidence>
<reference evidence="2 3" key="1">
    <citation type="submission" date="2019-01" db="EMBL/GenBank/DDBJ databases">
        <title>Complete genome sequence of Cohnella hallensis HS21 isolated from Korean fir (Abies koreana) rhizospheric soil.</title>
        <authorList>
            <person name="Jiang L."/>
            <person name="Kang S.W."/>
            <person name="Kim S."/>
            <person name="Jung J."/>
            <person name="Kim C.Y."/>
            <person name="Kim D.H."/>
            <person name="Kim S.W."/>
            <person name="Lee J."/>
        </authorList>
    </citation>
    <scope>NUCLEOTIDE SEQUENCE [LARGE SCALE GENOMIC DNA]</scope>
    <source>
        <strain evidence="2 3">HS21</strain>
    </source>
</reference>
<dbReference type="AlphaFoldDB" id="A0A3T1D6U8"/>
<dbReference type="GO" id="GO:0016829">
    <property type="term" value="F:lyase activity"/>
    <property type="evidence" value="ECO:0007669"/>
    <property type="project" value="UniProtKB-KW"/>
</dbReference>
<dbReference type="SUPFAM" id="SSF54593">
    <property type="entry name" value="Glyoxalase/Bleomycin resistance protein/Dihydroxybiphenyl dioxygenase"/>
    <property type="match status" value="1"/>
</dbReference>
<dbReference type="InterPro" id="IPR004360">
    <property type="entry name" value="Glyas_Fos-R_dOase_dom"/>
</dbReference>
<dbReference type="PANTHER" id="PTHR36437">
    <property type="entry name" value="GLYOXALASE/BLEOMYCIN RESISTANCE PROTEIN/DIOXYGENASE"/>
    <property type="match status" value="1"/>
</dbReference>
<dbReference type="CDD" id="cd07263">
    <property type="entry name" value="VOC_like"/>
    <property type="match status" value="1"/>
</dbReference>
<dbReference type="Gene3D" id="3.10.180.10">
    <property type="entry name" value="2,3-Dihydroxybiphenyl 1,2-Dioxygenase, domain 1"/>
    <property type="match status" value="1"/>
</dbReference>
<proteinExistence type="predicted"/>
<gene>
    <name evidence="2" type="ORF">KCTCHS21_32010</name>
</gene>
<dbReference type="EMBL" id="AP019400">
    <property type="protein sequence ID" value="BBI33802.1"/>
    <property type="molecule type" value="Genomic_DNA"/>
</dbReference>
<dbReference type="KEGG" id="cohn:KCTCHS21_32010"/>
<evidence type="ECO:0000313" key="3">
    <source>
        <dbReference type="Proteomes" id="UP000289856"/>
    </source>
</evidence>
<dbReference type="Proteomes" id="UP000289856">
    <property type="component" value="Chromosome"/>
</dbReference>
<name>A0A3T1D6U8_9BACL</name>
<dbReference type="PANTHER" id="PTHR36437:SF2">
    <property type="entry name" value="GLYOXALASE_BLEOMYCIN RESISTANCE PROTEIN_DIOXYGENASE"/>
    <property type="match status" value="1"/>
</dbReference>
<sequence length="126" mass="14398">MINKIGQIMLYINDQDQAVRFWTEKVGFIVVSEENNGQGMRWIEIAPAQGAQTTFVIHNKQFIAQMQPELNLNTPSILFYSDDLDGLYQAFKEKGITVGDLVEMPTGRVFNFADDENNYFAVVEKK</sequence>
<dbReference type="InterPro" id="IPR037523">
    <property type="entry name" value="VOC_core"/>
</dbReference>
<keyword evidence="2" id="KW-0456">Lyase</keyword>
<dbReference type="PROSITE" id="PS51819">
    <property type="entry name" value="VOC"/>
    <property type="match status" value="1"/>
</dbReference>
<accession>A0A3T1D6U8</accession>
<dbReference type="RefSeq" id="WP_130610099.1">
    <property type="nucleotide sequence ID" value="NZ_AP019400.1"/>
</dbReference>
<dbReference type="Pfam" id="PF00903">
    <property type="entry name" value="Glyoxalase"/>
    <property type="match status" value="1"/>
</dbReference>
<feature type="domain" description="VOC" evidence="1">
    <location>
        <begin position="4"/>
        <end position="125"/>
    </location>
</feature>
<keyword evidence="3" id="KW-1185">Reference proteome</keyword>
<protein>
    <submittedName>
        <fullName evidence="2">Lactoylglutathione lyase</fullName>
    </submittedName>
</protein>